<name>A0A6J5T4Z6_9CAUD</name>
<proteinExistence type="predicted"/>
<organism evidence="1">
    <name type="scientific">uncultured Caudovirales phage</name>
    <dbReference type="NCBI Taxonomy" id="2100421"/>
    <lineage>
        <taxon>Viruses</taxon>
        <taxon>Duplodnaviria</taxon>
        <taxon>Heunggongvirae</taxon>
        <taxon>Uroviricota</taxon>
        <taxon>Caudoviricetes</taxon>
        <taxon>Peduoviridae</taxon>
        <taxon>Maltschvirus</taxon>
        <taxon>Maltschvirus maltsch</taxon>
    </lineage>
</organism>
<protein>
    <submittedName>
        <fullName evidence="1">Uncharacterized protein</fullName>
    </submittedName>
</protein>
<evidence type="ECO:0000313" key="1">
    <source>
        <dbReference type="EMBL" id="CAB4222121.1"/>
    </source>
</evidence>
<sequence length="87" mass="9961">MAQLKITMADGEVKTFPITPTIEVAFEKYAKGGFSKIFRENERATDIYWLAWKVLEKEGTRELHPPESEKFLDTLKSVEVIDDDPNG</sequence>
<dbReference type="EMBL" id="LR797519">
    <property type="protein sequence ID" value="CAB4222121.1"/>
    <property type="molecule type" value="Genomic_DNA"/>
</dbReference>
<accession>A0A6J5T4Z6</accession>
<gene>
    <name evidence="1" type="ORF">UFOVP1649_23</name>
</gene>
<reference evidence="1" key="1">
    <citation type="submission" date="2020-05" db="EMBL/GenBank/DDBJ databases">
        <authorList>
            <person name="Chiriac C."/>
            <person name="Salcher M."/>
            <person name="Ghai R."/>
            <person name="Kavagutti S V."/>
        </authorList>
    </citation>
    <scope>NUCLEOTIDE SEQUENCE</scope>
</reference>